<reference evidence="2" key="1">
    <citation type="submission" date="2021-05" db="EMBL/GenBank/DDBJ databases">
        <authorList>
            <person name="Pietrasiak N."/>
            <person name="Ward R."/>
            <person name="Stajich J.E."/>
            <person name="Kurbessoian T."/>
        </authorList>
    </citation>
    <scope>NUCLEOTIDE SEQUENCE</scope>
    <source>
        <strain evidence="2">GSE-NOS-MK-12-04C</strain>
    </source>
</reference>
<dbReference type="Proteomes" id="UP000729701">
    <property type="component" value="Unassembled WGS sequence"/>
</dbReference>
<dbReference type="EMBL" id="JAHHGZ010000023">
    <property type="protein sequence ID" value="MBW4669726.1"/>
    <property type="molecule type" value="Genomic_DNA"/>
</dbReference>
<evidence type="ECO:0000256" key="1">
    <source>
        <dbReference type="SAM" id="SignalP"/>
    </source>
</evidence>
<evidence type="ECO:0000313" key="3">
    <source>
        <dbReference type="Proteomes" id="UP000729701"/>
    </source>
</evidence>
<dbReference type="AlphaFoldDB" id="A0A951QPR3"/>
<reference evidence="2" key="2">
    <citation type="journal article" date="2022" name="Microbiol. Resour. Announc.">
        <title>Metagenome Sequencing to Explore Phylogenomics of Terrestrial Cyanobacteria.</title>
        <authorList>
            <person name="Ward R.D."/>
            <person name="Stajich J.E."/>
            <person name="Johansen J.R."/>
            <person name="Huntemann M."/>
            <person name="Clum A."/>
            <person name="Foster B."/>
            <person name="Foster B."/>
            <person name="Roux S."/>
            <person name="Palaniappan K."/>
            <person name="Varghese N."/>
            <person name="Mukherjee S."/>
            <person name="Reddy T.B.K."/>
            <person name="Daum C."/>
            <person name="Copeland A."/>
            <person name="Chen I.A."/>
            <person name="Ivanova N.N."/>
            <person name="Kyrpides N.C."/>
            <person name="Shapiro N."/>
            <person name="Eloe-Fadrosh E.A."/>
            <person name="Pietrasiak N."/>
        </authorList>
    </citation>
    <scope>NUCLEOTIDE SEQUENCE</scope>
    <source>
        <strain evidence="2">GSE-NOS-MK-12-04C</strain>
    </source>
</reference>
<proteinExistence type="predicted"/>
<name>A0A951QPR3_9CYAN</name>
<accession>A0A951QPR3</accession>
<feature type="chain" id="PRO_5038061734" evidence="1">
    <location>
        <begin position="28"/>
        <end position="204"/>
    </location>
</feature>
<organism evidence="2 3">
    <name type="scientific">Cyanomargarita calcarea GSE-NOS-MK-12-04C</name>
    <dbReference type="NCBI Taxonomy" id="2839659"/>
    <lineage>
        <taxon>Bacteria</taxon>
        <taxon>Bacillati</taxon>
        <taxon>Cyanobacteriota</taxon>
        <taxon>Cyanophyceae</taxon>
        <taxon>Nostocales</taxon>
        <taxon>Cyanomargaritaceae</taxon>
        <taxon>Cyanomargarita</taxon>
    </lineage>
</organism>
<evidence type="ECO:0000313" key="2">
    <source>
        <dbReference type="EMBL" id="MBW4669726.1"/>
    </source>
</evidence>
<keyword evidence="1" id="KW-0732">Signal</keyword>
<protein>
    <submittedName>
        <fullName evidence="2">Uncharacterized protein</fullName>
    </submittedName>
</protein>
<sequence length="204" mass="22530">MKTKTLIAGLSSFTALSVLIYSPNTYASSTTHRKDAVKETTTVQPVSNSEYISQNPENNSVQSVISYSRLRIGGIKLSMSEAQVRRILGKPQRVVNQDSPAIGKIRTLKYREISVDLAEDVNKKDSYSVYKISTKSPKIRTLDGVRVGDNRAKVIKTYGQASEEKNGKVNLLSYQGDLKDSPSAFLFTIDNGKVTEISCMDILN</sequence>
<gene>
    <name evidence="2" type="ORF">KME60_20500</name>
</gene>
<feature type="signal peptide" evidence="1">
    <location>
        <begin position="1"/>
        <end position="27"/>
    </location>
</feature>
<comment type="caution">
    <text evidence="2">The sequence shown here is derived from an EMBL/GenBank/DDBJ whole genome shotgun (WGS) entry which is preliminary data.</text>
</comment>